<feature type="region of interest" description="Disordered" evidence="1">
    <location>
        <begin position="306"/>
        <end position="327"/>
    </location>
</feature>
<keyword evidence="3" id="KW-1185">Reference proteome</keyword>
<evidence type="ECO:0000313" key="3">
    <source>
        <dbReference type="Proteomes" id="UP000604046"/>
    </source>
</evidence>
<accession>A0A812HGT9</accession>
<evidence type="ECO:0000256" key="1">
    <source>
        <dbReference type="SAM" id="MobiDB-lite"/>
    </source>
</evidence>
<sequence>MEKEMSQGVTQTALAASGSQLRFVELRFPTVLQARQRALLLHLCTFNFETHAAVPLCVRHQLYDADTAYSVLRLWDLYGLDWPRASKAGIFLLRARDPKPSEVVPVNGTKHRGASEFRAEWQSAEEDQRRAGLAQLHAEQELQRLERLNKKKRNADVEEIMQQLSLAPQQELLEALQTGKLPSGVDSQLVEAWILGNRLNFSGRAVDKKLLAKRAAAEKLAMRQLLAAAREAPSRDRTIEDIKSLDRMEEPRESREWEARLMDFYARANTERVAEEARCVTAWRWLSSVERLQGRVEPELAARSDCKALKNDGNDGNDGTDAPAEAGHQTVPQEMPLVLGPETPFVSGSSSENAENRAKASKAARRELRQMAATFSSRRCFLERTQKAEDVRARKAEREDQAKAHLHDCRRVWEVRTQVLAEKHGLMLEYQRRDFRRKVLGDEEVHSSTTVQKANRLHALVAGAATAPMSTLPLPVASEVCSIPRAPRVMVQTFHGFRSRYTEREEFGAGFSTFGAESQGSTRATLSLQLQDQHPAGSTWTEARKSCDARLAATDGWHPNKAETFWRSSMVGSPSAVRPPPWPRPPLPRARQGLGRLR</sequence>
<organism evidence="2 3">
    <name type="scientific">Symbiodinium natans</name>
    <dbReference type="NCBI Taxonomy" id="878477"/>
    <lineage>
        <taxon>Eukaryota</taxon>
        <taxon>Sar</taxon>
        <taxon>Alveolata</taxon>
        <taxon>Dinophyceae</taxon>
        <taxon>Suessiales</taxon>
        <taxon>Symbiodiniaceae</taxon>
        <taxon>Symbiodinium</taxon>
    </lineage>
</organism>
<dbReference type="Proteomes" id="UP000604046">
    <property type="component" value="Unassembled WGS sequence"/>
</dbReference>
<protein>
    <submittedName>
        <fullName evidence="2">Uncharacterized protein</fullName>
    </submittedName>
</protein>
<reference evidence="2" key="1">
    <citation type="submission" date="2021-02" db="EMBL/GenBank/DDBJ databases">
        <authorList>
            <person name="Dougan E. K."/>
            <person name="Rhodes N."/>
            <person name="Thang M."/>
            <person name="Chan C."/>
        </authorList>
    </citation>
    <scope>NUCLEOTIDE SEQUENCE</scope>
</reference>
<comment type="caution">
    <text evidence="2">The sequence shown here is derived from an EMBL/GenBank/DDBJ whole genome shotgun (WGS) entry which is preliminary data.</text>
</comment>
<proteinExistence type="predicted"/>
<gene>
    <name evidence="2" type="ORF">SNAT2548_LOCUS1562</name>
</gene>
<dbReference type="EMBL" id="CAJNDS010000087">
    <property type="protein sequence ID" value="CAE6950647.1"/>
    <property type="molecule type" value="Genomic_DNA"/>
</dbReference>
<dbReference type="AlphaFoldDB" id="A0A812HGT9"/>
<feature type="region of interest" description="Disordered" evidence="1">
    <location>
        <begin position="571"/>
        <end position="598"/>
    </location>
</feature>
<dbReference type="OrthoDB" id="440835at2759"/>
<feature type="compositionally biased region" description="Pro residues" evidence="1">
    <location>
        <begin position="577"/>
        <end position="588"/>
    </location>
</feature>
<name>A0A812HGT9_9DINO</name>
<evidence type="ECO:0000313" key="2">
    <source>
        <dbReference type="EMBL" id="CAE6950647.1"/>
    </source>
</evidence>